<evidence type="ECO:0000313" key="4">
    <source>
        <dbReference type="EMBL" id="KAI1729529.1"/>
    </source>
</evidence>
<evidence type="ECO:0000256" key="1">
    <source>
        <dbReference type="PROSITE-ProRule" id="PRU00176"/>
    </source>
</evidence>
<feature type="compositionally biased region" description="Polar residues" evidence="2">
    <location>
        <begin position="125"/>
        <end position="135"/>
    </location>
</feature>
<feature type="domain" description="RRM" evidence="3">
    <location>
        <begin position="296"/>
        <end position="367"/>
    </location>
</feature>
<dbReference type="Gene3D" id="3.30.160.60">
    <property type="entry name" value="Classic Zinc Finger"/>
    <property type="match status" value="1"/>
</dbReference>
<dbReference type="Gene3D" id="3.30.70.330">
    <property type="match status" value="1"/>
</dbReference>
<keyword evidence="5" id="KW-1185">Reference proteome</keyword>
<feature type="compositionally biased region" description="Polar residues" evidence="2">
    <location>
        <begin position="264"/>
        <end position="274"/>
    </location>
</feature>
<comment type="caution">
    <text evidence="4">The sequence shown here is derived from an EMBL/GenBank/DDBJ whole genome shotgun (WGS) entry which is preliminary data.</text>
</comment>
<feature type="region of interest" description="Disordered" evidence="2">
    <location>
        <begin position="364"/>
        <end position="402"/>
    </location>
</feature>
<dbReference type="InterPro" id="IPR035979">
    <property type="entry name" value="RBD_domain_sf"/>
</dbReference>
<dbReference type="InterPro" id="IPR013087">
    <property type="entry name" value="Znf_C2H2_type"/>
</dbReference>
<gene>
    <name evidence="4" type="ORF">DdX_01775</name>
</gene>
<accession>A0AAD4R8D8</accession>
<dbReference type="EMBL" id="JAKKPZ010000001">
    <property type="protein sequence ID" value="KAI1729529.1"/>
    <property type="molecule type" value="Genomic_DNA"/>
</dbReference>
<name>A0AAD4R8D8_9BILA</name>
<dbReference type="InterPro" id="IPR000504">
    <property type="entry name" value="RRM_dom"/>
</dbReference>
<dbReference type="Pfam" id="PF00076">
    <property type="entry name" value="RRM_1"/>
    <property type="match status" value="1"/>
</dbReference>
<dbReference type="Proteomes" id="UP001201812">
    <property type="component" value="Unassembled WGS sequence"/>
</dbReference>
<dbReference type="SMART" id="SM00360">
    <property type="entry name" value="RRM"/>
    <property type="match status" value="1"/>
</dbReference>
<dbReference type="CDD" id="cd00590">
    <property type="entry name" value="RRM_SF"/>
    <property type="match status" value="1"/>
</dbReference>
<dbReference type="InterPro" id="IPR012677">
    <property type="entry name" value="Nucleotide-bd_a/b_plait_sf"/>
</dbReference>
<proteinExistence type="predicted"/>
<keyword evidence="1" id="KW-0694">RNA-binding</keyword>
<feature type="region of interest" description="Disordered" evidence="2">
    <location>
        <begin position="125"/>
        <end position="157"/>
    </location>
</feature>
<dbReference type="GO" id="GO:0003723">
    <property type="term" value="F:RNA binding"/>
    <property type="evidence" value="ECO:0007669"/>
    <property type="project" value="UniProtKB-UniRule"/>
</dbReference>
<dbReference type="SUPFAM" id="SSF54928">
    <property type="entry name" value="RNA-binding domain, RBD"/>
    <property type="match status" value="1"/>
</dbReference>
<organism evidence="4 5">
    <name type="scientific">Ditylenchus destructor</name>
    <dbReference type="NCBI Taxonomy" id="166010"/>
    <lineage>
        <taxon>Eukaryota</taxon>
        <taxon>Metazoa</taxon>
        <taxon>Ecdysozoa</taxon>
        <taxon>Nematoda</taxon>
        <taxon>Chromadorea</taxon>
        <taxon>Rhabditida</taxon>
        <taxon>Tylenchina</taxon>
        <taxon>Tylenchomorpha</taxon>
        <taxon>Sphaerularioidea</taxon>
        <taxon>Anguinidae</taxon>
        <taxon>Anguininae</taxon>
        <taxon>Ditylenchus</taxon>
    </lineage>
</organism>
<reference evidence="4" key="1">
    <citation type="submission" date="2022-01" db="EMBL/GenBank/DDBJ databases">
        <title>Genome Sequence Resource for Two Populations of Ditylenchus destructor, the Migratory Endoparasitic Phytonematode.</title>
        <authorList>
            <person name="Zhang H."/>
            <person name="Lin R."/>
            <person name="Xie B."/>
        </authorList>
    </citation>
    <scope>NUCLEOTIDE SEQUENCE</scope>
    <source>
        <strain evidence="4">BazhouSP</strain>
    </source>
</reference>
<evidence type="ECO:0000259" key="3">
    <source>
        <dbReference type="PROSITE" id="PS50102"/>
    </source>
</evidence>
<evidence type="ECO:0000256" key="2">
    <source>
        <dbReference type="SAM" id="MobiDB-lite"/>
    </source>
</evidence>
<feature type="compositionally biased region" description="Low complexity" evidence="2">
    <location>
        <begin position="136"/>
        <end position="151"/>
    </location>
</feature>
<feature type="region of interest" description="Disordered" evidence="2">
    <location>
        <begin position="257"/>
        <end position="287"/>
    </location>
</feature>
<dbReference type="AlphaFoldDB" id="A0AAD4R8D8"/>
<sequence>MDLRLTKYLCSICQSLPQPVIFSNIHDLEVHVANHFSYTPYECGVCINLNQPYKFSTENSLLQHYSQCHPETKRYYILKYHSAETREVGDEMLIRLHESLSMSTAWQSTNNVALFNEDFSNSEPKTYSETYDHSSNNNEETTVANTEINVNKLPNTKSVQDDSRVTLSDFNLLLKEEINERPYETSTLSIEIKTDQEMNIVNGISSQPQEDYDSNSFNPNADNEYQCAPSESAQNICDNHMANERCVSIVSEKFEMPSTMGGPNDQSPSTSRSISPRHEPQTNSHYRSTSQKECFRKLYVTNLGSLSCQEIENAFVKFRELTDIWVAYDSFYACVTFKSYKDAHKALKQMRLGNIQRQKIWTTVTNPRSKRSRSPPRTYCVTNSRTSRRQSHSIHKEISKQH</sequence>
<dbReference type="SMART" id="SM00355">
    <property type="entry name" value="ZnF_C2H2"/>
    <property type="match status" value="2"/>
</dbReference>
<protein>
    <recommendedName>
        <fullName evidence="3">RRM domain-containing protein</fullName>
    </recommendedName>
</protein>
<evidence type="ECO:0000313" key="5">
    <source>
        <dbReference type="Proteomes" id="UP001201812"/>
    </source>
</evidence>
<dbReference type="PROSITE" id="PS50102">
    <property type="entry name" value="RRM"/>
    <property type="match status" value="1"/>
</dbReference>